<sequence length="162" mass="18091">MLTLSFSATATLGRVRPSVALLRRFSSRHQTAGSTGDTIDDRGVLHMASYHAKRDLQVPVTFATPPSTTLRIDVSWGKTYFELRAAGKELEDVDFYDQQDDLGVLDQLLMIVGLDGRRSEPLNREACIAMVRSIRAYRPSIYAQFLAWKPVSARRKTKGATT</sequence>
<keyword evidence="2" id="KW-1185">Reference proteome</keyword>
<dbReference type="EMBL" id="CP000285">
    <property type="protein sequence ID" value="ABE58102.1"/>
    <property type="molecule type" value="Genomic_DNA"/>
</dbReference>
<dbReference type="HOGENOM" id="CLU_1632436_0_0_6"/>
<dbReference type="KEGG" id="csa:Csal_0744"/>
<dbReference type="STRING" id="290398.Csal_0744"/>
<reference evidence="1 2" key="1">
    <citation type="journal article" date="2011" name="Stand. Genomic Sci.">
        <title>Complete genome sequence of the halophilic and highly halotolerant Chromohalobacter salexigens type strain (1H11(T)).</title>
        <authorList>
            <person name="Copeland A."/>
            <person name="O'Connor K."/>
            <person name="Lucas S."/>
            <person name="Lapidus A."/>
            <person name="Berry K.W."/>
            <person name="Detter J.C."/>
            <person name="Del Rio T.G."/>
            <person name="Hammon N."/>
            <person name="Dalin E."/>
            <person name="Tice H."/>
            <person name="Pitluck S."/>
            <person name="Bruce D."/>
            <person name="Goodwin L."/>
            <person name="Han C."/>
            <person name="Tapia R."/>
            <person name="Saunders E."/>
            <person name="Schmutz J."/>
            <person name="Brettin T."/>
            <person name="Larimer F."/>
            <person name="Land M."/>
            <person name="Hauser L."/>
            <person name="Vargas C."/>
            <person name="Nieto J.J."/>
            <person name="Kyrpides N.C."/>
            <person name="Ivanova N."/>
            <person name="Goker M."/>
            <person name="Klenk H.P."/>
            <person name="Csonka L.N."/>
            <person name="Woyke T."/>
        </authorList>
    </citation>
    <scope>NUCLEOTIDE SEQUENCE [LARGE SCALE GENOMIC DNA]</scope>
    <source>
        <strain evidence="2">ATCC BAA-138 / DSM 3043 / CIP 106854 / NCIMB 13768 / 1H11</strain>
    </source>
</reference>
<proteinExistence type="predicted"/>
<accession>Q1QZK6</accession>
<gene>
    <name evidence="1" type="ordered locus">Csal_0744</name>
</gene>
<dbReference type="Proteomes" id="UP000000239">
    <property type="component" value="Chromosome"/>
</dbReference>
<protein>
    <submittedName>
        <fullName evidence="1">Uncharacterized protein</fullName>
    </submittedName>
</protein>
<organism evidence="1 2">
    <name type="scientific">Chromohalobacter israelensis (strain ATCC BAA-138 / DSM 3043 / CIP 106854 / NCIMB 13768 / 1H11)</name>
    <name type="common">Chromohalobacter salexigens</name>
    <dbReference type="NCBI Taxonomy" id="290398"/>
    <lineage>
        <taxon>Bacteria</taxon>
        <taxon>Pseudomonadati</taxon>
        <taxon>Pseudomonadota</taxon>
        <taxon>Gammaproteobacteria</taxon>
        <taxon>Oceanospirillales</taxon>
        <taxon>Halomonadaceae</taxon>
        <taxon>Chromohalobacter</taxon>
    </lineage>
</organism>
<dbReference type="AlphaFoldDB" id="Q1QZK6"/>
<evidence type="ECO:0000313" key="1">
    <source>
        <dbReference type="EMBL" id="ABE58102.1"/>
    </source>
</evidence>
<evidence type="ECO:0000313" key="2">
    <source>
        <dbReference type="Proteomes" id="UP000000239"/>
    </source>
</evidence>
<name>Q1QZK6_CHRI1</name>